<evidence type="ECO:0000256" key="1">
    <source>
        <dbReference type="SAM" id="MobiDB-lite"/>
    </source>
</evidence>
<organism evidence="2 3">
    <name type="scientific">Caulobacter zeae</name>
    <dbReference type="NCBI Taxonomy" id="2055137"/>
    <lineage>
        <taxon>Bacteria</taxon>
        <taxon>Pseudomonadati</taxon>
        <taxon>Pseudomonadota</taxon>
        <taxon>Alphaproteobacteria</taxon>
        <taxon>Caulobacterales</taxon>
        <taxon>Caulobacteraceae</taxon>
        <taxon>Caulobacter</taxon>
    </lineage>
</organism>
<protein>
    <submittedName>
        <fullName evidence="2">Uncharacterized protein</fullName>
    </submittedName>
</protein>
<comment type="caution">
    <text evidence="2">The sequence shown here is derived from an EMBL/GenBank/DDBJ whole genome shotgun (WGS) entry which is preliminary data.</text>
</comment>
<reference evidence="2 3" key="1">
    <citation type="submission" date="2017-12" db="EMBL/GenBank/DDBJ databases">
        <title>The genome sequence of Caulobacter sp. 410.</title>
        <authorList>
            <person name="Gao J."/>
            <person name="Mao X."/>
            <person name="Sun J."/>
        </authorList>
    </citation>
    <scope>NUCLEOTIDE SEQUENCE [LARGE SCALE GENOMIC DNA]</scope>
    <source>
        <strain evidence="2 3">410</strain>
    </source>
</reference>
<gene>
    <name evidence="2" type="ORF">SGCZBJ_21685</name>
</gene>
<accession>A0A2N5D3K9</accession>
<feature type="compositionally biased region" description="Polar residues" evidence="1">
    <location>
        <begin position="45"/>
        <end position="57"/>
    </location>
</feature>
<evidence type="ECO:0000313" key="3">
    <source>
        <dbReference type="Proteomes" id="UP000234479"/>
    </source>
</evidence>
<name>A0A2N5D3K9_9CAUL</name>
<feature type="compositionally biased region" description="Basic and acidic residues" evidence="1">
    <location>
        <begin position="8"/>
        <end position="31"/>
    </location>
</feature>
<proteinExistence type="predicted"/>
<feature type="region of interest" description="Disordered" evidence="1">
    <location>
        <begin position="1"/>
        <end position="68"/>
    </location>
</feature>
<dbReference type="AlphaFoldDB" id="A0A2N5D3K9"/>
<sequence>MILVLRQAQDEDHSYARAEEKPHPEPVEGRGFRPGTHPSPAQAARRSNSASLGSCTMNEPVRTGPSRR</sequence>
<dbReference type="Proteomes" id="UP000234479">
    <property type="component" value="Unassembled WGS sequence"/>
</dbReference>
<keyword evidence="3" id="KW-1185">Reference proteome</keyword>
<dbReference type="EMBL" id="PJRS01000045">
    <property type="protein sequence ID" value="PLR20611.1"/>
    <property type="molecule type" value="Genomic_DNA"/>
</dbReference>
<evidence type="ECO:0000313" key="2">
    <source>
        <dbReference type="EMBL" id="PLR20611.1"/>
    </source>
</evidence>